<dbReference type="VEuPathDB" id="FungiDB:F4678DRAFT_458740"/>
<dbReference type="SUPFAM" id="SSF52266">
    <property type="entry name" value="SGNH hydrolase"/>
    <property type="match status" value="1"/>
</dbReference>
<gene>
    <name evidence="1" type="ORF">NPX13_g3839</name>
</gene>
<name>A0A9W8TMU2_9PEZI</name>
<dbReference type="GO" id="GO:0004622">
    <property type="term" value="F:phosphatidylcholine lysophospholipase activity"/>
    <property type="evidence" value="ECO:0007669"/>
    <property type="project" value="TreeGrafter"/>
</dbReference>
<keyword evidence="2" id="KW-1185">Reference proteome</keyword>
<dbReference type="PANTHER" id="PTHR30383:SF31">
    <property type="entry name" value="SGNH HYDROLASE-TYPE ESTERASE DOMAIN-CONTAINING PROTEIN-RELATED"/>
    <property type="match status" value="1"/>
</dbReference>
<evidence type="ECO:0000313" key="2">
    <source>
        <dbReference type="Proteomes" id="UP001148614"/>
    </source>
</evidence>
<dbReference type="InterPro" id="IPR036514">
    <property type="entry name" value="SGNH_hydro_sf"/>
</dbReference>
<dbReference type="AlphaFoldDB" id="A0A9W8TMU2"/>
<dbReference type="Proteomes" id="UP001148614">
    <property type="component" value="Unassembled WGS sequence"/>
</dbReference>
<dbReference type="CDD" id="cd01833">
    <property type="entry name" value="XynB_like"/>
    <property type="match status" value="1"/>
</dbReference>
<sequence>MANRTPLRLMPLGGSITYGVGSSDGNGYRKALYEALTSAGFAVTMLGSRKTGTMDGSNSSHEGWRGFKINEIREKGLKSTKACLPNIFTINGGSNDCIQDFEVSNAGKRIDDMLHGLWEASPGSTIVLSTLLRNKNKKVHARVVDINEQIRSLVRQRDAEGKKIVLADMDTAQGPQVGDLPDGTHPNDEGYKKMAEIWFDSIQVVASKGFLQ</sequence>
<dbReference type="Gene3D" id="3.40.50.1110">
    <property type="entry name" value="SGNH hydrolase"/>
    <property type="match status" value="1"/>
</dbReference>
<proteinExistence type="predicted"/>
<reference evidence="1" key="1">
    <citation type="submission" date="2022-07" db="EMBL/GenBank/DDBJ databases">
        <title>Genome Sequence of Xylaria arbuscula.</title>
        <authorList>
            <person name="Buettner E."/>
        </authorList>
    </citation>
    <scope>NUCLEOTIDE SEQUENCE</scope>
    <source>
        <strain evidence="1">VT107</strain>
    </source>
</reference>
<evidence type="ECO:0000313" key="1">
    <source>
        <dbReference type="EMBL" id="KAJ3576032.1"/>
    </source>
</evidence>
<organism evidence="1 2">
    <name type="scientific">Xylaria arbuscula</name>
    <dbReference type="NCBI Taxonomy" id="114810"/>
    <lineage>
        <taxon>Eukaryota</taxon>
        <taxon>Fungi</taxon>
        <taxon>Dikarya</taxon>
        <taxon>Ascomycota</taxon>
        <taxon>Pezizomycotina</taxon>
        <taxon>Sordariomycetes</taxon>
        <taxon>Xylariomycetidae</taxon>
        <taxon>Xylariales</taxon>
        <taxon>Xylariaceae</taxon>
        <taxon>Xylaria</taxon>
    </lineage>
</organism>
<protein>
    <recommendedName>
        <fullName evidence="3">SGNH hydrolase-type esterase domain-containing protein</fullName>
    </recommendedName>
</protein>
<accession>A0A9W8TMU2</accession>
<comment type="caution">
    <text evidence="1">The sequence shown here is derived from an EMBL/GenBank/DDBJ whole genome shotgun (WGS) entry which is preliminary data.</text>
</comment>
<dbReference type="Pfam" id="PF00657">
    <property type="entry name" value="Lipase_GDSL"/>
    <property type="match status" value="1"/>
</dbReference>
<evidence type="ECO:0008006" key="3">
    <source>
        <dbReference type="Google" id="ProtNLM"/>
    </source>
</evidence>
<dbReference type="EMBL" id="JANPWZ010000502">
    <property type="protein sequence ID" value="KAJ3576032.1"/>
    <property type="molecule type" value="Genomic_DNA"/>
</dbReference>
<dbReference type="InterPro" id="IPR051532">
    <property type="entry name" value="Ester_Hydrolysis_Enzymes"/>
</dbReference>
<dbReference type="InterPro" id="IPR001087">
    <property type="entry name" value="GDSL"/>
</dbReference>
<dbReference type="PANTHER" id="PTHR30383">
    <property type="entry name" value="THIOESTERASE 1/PROTEASE 1/LYSOPHOSPHOLIPASE L1"/>
    <property type="match status" value="1"/>
</dbReference>